<comment type="caution">
    <text evidence="1">The sequence shown here is derived from an EMBL/GenBank/DDBJ whole genome shotgun (WGS) entry which is preliminary data.</text>
</comment>
<evidence type="ECO:0000313" key="1">
    <source>
        <dbReference type="EMBL" id="TQF03546.1"/>
    </source>
</evidence>
<evidence type="ECO:0000313" key="2">
    <source>
        <dbReference type="Proteomes" id="UP000319103"/>
    </source>
</evidence>
<sequence length="101" mass="9909">MADTTMDPAAVQAAGAAAEQLSTQVSGFKPQLAQAAGEAAGGVPRTATAGSIQTSGGAWDQAITKLSTDMDQQGINLKSCAARQSGTESDVAGSLNAIQAG</sequence>
<reference evidence="1 2" key="1">
    <citation type="submission" date="2019-06" db="EMBL/GenBank/DDBJ databases">
        <title>Description of Kitasatospora acidophila sp. nov. isolated from pine grove soil, and reclassification of Streptomyces novaecaesareae to Kitasatospora novaeceasareae comb. nov.</title>
        <authorList>
            <person name="Kim M.J."/>
        </authorList>
    </citation>
    <scope>NUCLEOTIDE SEQUENCE [LARGE SCALE GENOMIC DNA]</scope>
    <source>
        <strain evidence="1 2">MMS16-CNU292</strain>
    </source>
</reference>
<gene>
    <name evidence="1" type="ORF">E6W39_16560</name>
</gene>
<dbReference type="EMBL" id="VIGB01000003">
    <property type="protein sequence ID" value="TQF03546.1"/>
    <property type="molecule type" value="Genomic_DNA"/>
</dbReference>
<protein>
    <submittedName>
        <fullName evidence="1">Uncharacterized protein</fullName>
    </submittedName>
</protein>
<dbReference type="Proteomes" id="UP000319103">
    <property type="component" value="Unassembled WGS sequence"/>
</dbReference>
<dbReference type="RefSeq" id="WP_141634176.1">
    <property type="nucleotide sequence ID" value="NZ_VIGB01000003.1"/>
</dbReference>
<accession>A0A540W3E1</accession>
<organism evidence="1 2">
    <name type="scientific">Kitasatospora acidiphila</name>
    <dbReference type="NCBI Taxonomy" id="2567942"/>
    <lineage>
        <taxon>Bacteria</taxon>
        <taxon>Bacillati</taxon>
        <taxon>Actinomycetota</taxon>
        <taxon>Actinomycetes</taxon>
        <taxon>Kitasatosporales</taxon>
        <taxon>Streptomycetaceae</taxon>
        <taxon>Kitasatospora</taxon>
    </lineage>
</organism>
<dbReference type="AlphaFoldDB" id="A0A540W3E1"/>
<name>A0A540W3E1_9ACTN</name>
<keyword evidence="2" id="KW-1185">Reference proteome</keyword>
<proteinExistence type="predicted"/>